<evidence type="ECO:0000313" key="9">
    <source>
        <dbReference type="EMBL" id="KRN93199.1"/>
    </source>
</evidence>
<dbReference type="STRING" id="331679.IV81_GL000876"/>
<dbReference type="InterPro" id="IPR036667">
    <property type="entry name" value="PTS_IIB_sorbose-sp_sf"/>
</dbReference>
<keyword evidence="10" id="KW-1185">Reference proteome</keyword>
<dbReference type="Gene3D" id="3.40.35.10">
    <property type="entry name" value="Phosphotransferase system, sorbose subfamily IIB component"/>
    <property type="match status" value="1"/>
</dbReference>
<evidence type="ECO:0000256" key="2">
    <source>
        <dbReference type="ARBA" id="ARBA00022448"/>
    </source>
</evidence>
<dbReference type="EMBL" id="JQBX01000021">
    <property type="protein sequence ID" value="KRN93199.1"/>
    <property type="molecule type" value="Genomic_DNA"/>
</dbReference>
<dbReference type="SUPFAM" id="SSF52728">
    <property type="entry name" value="PTS IIb component"/>
    <property type="match status" value="1"/>
</dbReference>
<dbReference type="GO" id="GO:0009401">
    <property type="term" value="P:phosphoenolpyruvate-dependent sugar phosphotransferase system"/>
    <property type="evidence" value="ECO:0007669"/>
    <property type="project" value="UniProtKB-KW"/>
</dbReference>
<dbReference type="InterPro" id="IPR004720">
    <property type="entry name" value="PTS_IIB_sorbose-sp"/>
</dbReference>
<evidence type="ECO:0000256" key="5">
    <source>
        <dbReference type="ARBA" id="ARBA00022679"/>
    </source>
</evidence>
<dbReference type="PROSITE" id="PS51101">
    <property type="entry name" value="PTS_EIIB_TYPE_4"/>
    <property type="match status" value="1"/>
</dbReference>
<comment type="subcellular location">
    <subcellularLocation>
        <location evidence="1">Cytoplasm</location>
    </subcellularLocation>
</comment>
<evidence type="ECO:0000256" key="6">
    <source>
        <dbReference type="ARBA" id="ARBA00022683"/>
    </source>
</evidence>
<comment type="caution">
    <text evidence="9">The sequence shown here is derived from an EMBL/GenBank/DDBJ whole genome shotgun (WGS) entry which is preliminary data.</text>
</comment>
<dbReference type="GO" id="GO:0008982">
    <property type="term" value="F:protein-N(PI)-phosphohistidine-sugar phosphotransferase activity"/>
    <property type="evidence" value="ECO:0007669"/>
    <property type="project" value="InterPro"/>
</dbReference>
<keyword evidence="3" id="KW-0963">Cytoplasm</keyword>
<evidence type="ECO:0000256" key="7">
    <source>
        <dbReference type="ARBA" id="ARBA00022777"/>
    </source>
</evidence>
<protein>
    <submittedName>
        <fullName evidence="9">PTS system mannose fructose N-acetylgalactosamine-specific transporter subunit IIB</fullName>
    </submittedName>
</protein>
<feature type="domain" description="PTS EIIB type-4" evidence="8">
    <location>
        <begin position="2"/>
        <end position="166"/>
    </location>
</feature>
<evidence type="ECO:0000256" key="3">
    <source>
        <dbReference type="ARBA" id="ARBA00022490"/>
    </source>
</evidence>
<gene>
    <name evidence="9" type="ORF">IV81_GL000876</name>
</gene>
<dbReference type="Pfam" id="PF03830">
    <property type="entry name" value="PTSIIB_sorb"/>
    <property type="match status" value="1"/>
</dbReference>
<evidence type="ECO:0000259" key="8">
    <source>
        <dbReference type="PROSITE" id="PS51101"/>
    </source>
</evidence>
<reference evidence="9 10" key="1">
    <citation type="journal article" date="2015" name="Genome Announc.">
        <title>Expanding the biotechnology potential of lactobacilli through comparative genomics of 213 strains and associated genera.</title>
        <authorList>
            <person name="Sun Z."/>
            <person name="Harris H.M."/>
            <person name="McCann A."/>
            <person name="Guo C."/>
            <person name="Argimon S."/>
            <person name="Zhang W."/>
            <person name="Yang X."/>
            <person name="Jeffery I.B."/>
            <person name="Cooney J.C."/>
            <person name="Kagawa T.F."/>
            <person name="Liu W."/>
            <person name="Song Y."/>
            <person name="Salvetti E."/>
            <person name="Wrobel A."/>
            <person name="Rasinkangas P."/>
            <person name="Parkhill J."/>
            <person name="Rea M.C."/>
            <person name="O'Sullivan O."/>
            <person name="Ritari J."/>
            <person name="Douillard F.P."/>
            <person name="Paul Ross R."/>
            <person name="Yang R."/>
            <person name="Briner A.E."/>
            <person name="Felis G.E."/>
            <person name="de Vos W.M."/>
            <person name="Barrangou R."/>
            <person name="Klaenhammer T.R."/>
            <person name="Caufield P.W."/>
            <person name="Cui Y."/>
            <person name="Zhang H."/>
            <person name="O'Toole P.W."/>
        </authorList>
    </citation>
    <scope>NUCLEOTIDE SEQUENCE [LARGE SCALE GENOMIC DNA]</scope>
    <source>
        <strain evidence="9 10">DSM 18001</strain>
    </source>
</reference>
<accession>A0A0R2KUE5</accession>
<keyword evidence="7" id="KW-0418">Kinase</keyword>
<name>A0A0R2KUE5_9LACO</name>
<keyword evidence="5" id="KW-0808">Transferase</keyword>
<keyword evidence="4" id="KW-0762">Sugar transport</keyword>
<organism evidence="9 10">
    <name type="scientific">Pediococcus stilesii</name>
    <dbReference type="NCBI Taxonomy" id="331679"/>
    <lineage>
        <taxon>Bacteria</taxon>
        <taxon>Bacillati</taxon>
        <taxon>Bacillota</taxon>
        <taxon>Bacilli</taxon>
        <taxon>Lactobacillales</taxon>
        <taxon>Lactobacillaceae</taxon>
        <taxon>Pediococcus</taxon>
    </lineage>
</organism>
<dbReference type="AlphaFoldDB" id="A0A0R2KUE5"/>
<evidence type="ECO:0000313" key="10">
    <source>
        <dbReference type="Proteomes" id="UP000051859"/>
    </source>
</evidence>
<proteinExistence type="predicted"/>
<keyword evidence="2" id="KW-0813">Transport</keyword>
<keyword evidence="6" id="KW-0598">Phosphotransferase system</keyword>
<dbReference type="GO" id="GO:0005737">
    <property type="term" value="C:cytoplasm"/>
    <property type="evidence" value="ECO:0007669"/>
    <property type="project" value="UniProtKB-SubCell"/>
</dbReference>
<evidence type="ECO:0000256" key="4">
    <source>
        <dbReference type="ARBA" id="ARBA00022597"/>
    </source>
</evidence>
<dbReference type="PATRIC" id="fig|331679.3.peg.881"/>
<dbReference type="RefSeq" id="WP_057804079.1">
    <property type="nucleotide sequence ID" value="NZ_JQBX01000021.1"/>
</dbReference>
<dbReference type="Proteomes" id="UP000051859">
    <property type="component" value="Unassembled WGS sequence"/>
</dbReference>
<dbReference type="GO" id="GO:0016301">
    <property type="term" value="F:kinase activity"/>
    <property type="evidence" value="ECO:0007669"/>
    <property type="project" value="UniProtKB-KW"/>
</dbReference>
<sequence>MTEPNIKAIRLDERLIHGQGRLWISNLGVNLVIVANDEVATSKIQQTLMKSLMPDSIGVRFFSIQETIDKIFKASPRQSIFIIVKTATDVLRLAEGGVPMKEVNVGNIHFKEGKTKLTNFISVDAEDISALKKLQSDYGVDFNTRTTPIGNEVGSDYDLNGYLREH</sequence>
<evidence type="ECO:0000256" key="1">
    <source>
        <dbReference type="ARBA" id="ARBA00004496"/>
    </source>
</evidence>